<accession>A0A074KZQ3</accession>
<evidence type="ECO:0000313" key="1">
    <source>
        <dbReference type="EMBL" id="KEO75476.1"/>
    </source>
</evidence>
<dbReference type="RefSeq" id="WP_035069674.1">
    <property type="nucleotide sequence ID" value="NZ_JMIH01000011.1"/>
</dbReference>
<organism evidence="1 2">
    <name type="scientific">Anditalea andensis</name>
    <dbReference type="NCBI Taxonomy" id="1048983"/>
    <lineage>
        <taxon>Bacteria</taxon>
        <taxon>Pseudomonadati</taxon>
        <taxon>Bacteroidota</taxon>
        <taxon>Cytophagia</taxon>
        <taxon>Cytophagales</taxon>
        <taxon>Cytophagaceae</taxon>
        <taxon>Anditalea</taxon>
    </lineage>
</organism>
<protein>
    <recommendedName>
        <fullName evidence="3">DUF4625 domain-containing protein</fullName>
    </recommendedName>
</protein>
<dbReference type="Pfam" id="PF15418">
    <property type="entry name" value="DUF4625"/>
    <property type="match status" value="1"/>
</dbReference>
<reference evidence="1 2" key="1">
    <citation type="submission" date="2014-04" db="EMBL/GenBank/DDBJ databases">
        <title>Characterization and application of a salt tolerant electro-active bacterium.</title>
        <authorList>
            <person name="Yang L."/>
            <person name="Wei S."/>
            <person name="Tay Q.X.M."/>
        </authorList>
    </citation>
    <scope>NUCLEOTIDE SEQUENCE [LARGE SCALE GENOMIC DNA]</scope>
    <source>
        <strain evidence="1 2">LY1</strain>
    </source>
</reference>
<dbReference type="PROSITE" id="PS51257">
    <property type="entry name" value="PROKAR_LIPOPROTEIN"/>
    <property type="match status" value="1"/>
</dbReference>
<evidence type="ECO:0008006" key="3">
    <source>
        <dbReference type="Google" id="ProtNLM"/>
    </source>
</evidence>
<dbReference type="Proteomes" id="UP000027821">
    <property type="component" value="Unassembled WGS sequence"/>
</dbReference>
<dbReference type="OrthoDB" id="978436at2"/>
<comment type="caution">
    <text evidence="1">The sequence shown here is derived from an EMBL/GenBank/DDBJ whole genome shotgun (WGS) entry which is preliminary data.</text>
</comment>
<name>A0A074KZQ3_9BACT</name>
<gene>
    <name evidence="1" type="ORF">EL17_01085</name>
</gene>
<sequence length="326" mass="37257">MNKLFLKNRTGPFKRIPLLFALLISVILFSCKDEEDIVPVLQEPTIEKVEVGLNNNETGVIGRDFHFNADVIAGDRIEDIQVKILQRSGETYRGVWAFEIKWPQYKDAKNANVHAHFNIPNDAIEGTYDFVIIVNDQNGTKLEEKRNISIYAPENLPVDPQISILGVTEVDENHDEKRTVYYSQGPHDTDRQLNRNEIISTFGNVSGIKGDGRVYFLMINKKHNHRPETIDAIDFSMAIVSDFWQHKDMPETGIFTSLIDWSTTPLTIRKPAIVIGATHDKNVPEPSPITDLKTWETGDYYIGIIYHNDTYNMGLFQYIEVSVNMD</sequence>
<dbReference type="AlphaFoldDB" id="A0A074KZQ3"/>
<dbReference type="InterPro" id="IPR027829">
    <property type="entry name" value="DUF4625"/>
</dbReference>
<evidence type="ECO:0000313" key="2">
    <source>
        <dbReference type="Proteomes" id="UP000027821"/>
    </source>
</evidence>
<dbReference type="eggNOG" id="ENOG502ZBC8">
    <property type="taxonomic scope" value="Bacteria"/>
</dbReference>
<dbReference type="EMBL" id="JMIH01000011">
    <property type="protein sequence ID" value="KEO75476.1"/>
    <property type="molecule type" value="Genomic_DNA"/>
</dbReference>
<dbReference type="STRING" id="1048983.EL17_01085"/>
<proteinExistence type="predicted"/>
<keyword evidence="2" id="KW-1185">Reference proteome</keyword>